<dbReference type="AlphaFoldDB" id="A0A9Q1J4E3"/>
<proteinExistence type="predicted"/>
<organism evidence="2 3">
    <name type="scientific">Synaphobranchus kaupii</name>
    <name type="common">Kaup's arrowtooth eel</name>
    <dbReference type="NCBI Taxonomy" id="118154"/>
    <lineage>
        <taxon>Eukaryota</taxon>
        <taxon>Metazoa</taxon>
        <taxon>Chordata</taxon>
        <taxon>Craniata</taxon>
        <taxon>Vertebrata</taxon>
        <taxon>Euteleostomi</taxon>
        <taxon>Actinopterygii</taxon>
        <taxon>Neopterygii</taxon>
        <taxon>Teleostei</taxon>
        <taxon>Anguilliformes</taxon>
        <taxon>Synaphobranchidae</taxon>
        <taxon>Synaphobranchus</taxon>
    </lineage>
</organism>
<accession>A0A9Q1J4E3</accession>
<keyword evidence="1" id="KW-0812">Transmembrane</keyword>
<dbReference type="EMBL" id="JAINUF010000004">
    <property type="protein sequence ID" value="KAJ8365255.1"/>
    <property type="molecule type" value="Genomic_DNA"/>
</dbReference>
<dbReference type="Proteomes" id="UP001152622">
    <property type="component" value="Chromosome 4"/>
</dbReference>
<evidence type="ECO:0000313" key="2">
    <source>
        <dbReference type="EMBL" id="KAJ8365255.1"/>
    </source>
</evidence>
<gene>
    <name evidence="2" type="ORF">SKAU_G00140860</name>
</gene>
<evidence type="ECO:0000313" key="3">
    <source>
        <dbReference type="Proteomes" id="UP001152622"/>
    </source>
</evidence>
<keyword evidence="3" id="KW-1185">Reference proteome</keyword>
<reference evidence="2" key="1">
    <citation type="journal article" date="2023" name="Science">
        <title>Genome structures resolve the early diversification of teleost fishes.</title>
        <authorList>
            <person name="Parey E."/>
            <person name="Louis A."/>
            <person name="Montfort J."/>
            <person name="Bouchez O."/>
            <person name="Roques C."/>
            <person name="Iampietro C."/>
            <person name="Lluch J."/>
            <person name="Castinel A."/>
            <person name="Donnadieu C."/>
            <person name="Desvignes T."/>
            <person name="Floi Bucao C."/>
            <person name="Jouanno E."/>
            <person name="Wen M."/>
            <person name="Mejri S."/>
            <person name="Dirks R."/>
            <person name="Jansen H."/>
            <person name="Henkel C."/>
            <person name="Chen W.J."/>
            <person name="Zahm M."/>
            <person name="Cabau C."/>
            <person name="Klopp C."/>
            <person name="Thompson A.W."/>
            <person name="Robinson-Rechavi M."/>
            <person name="Braasch I."/>
            <person name="Lecointre G."/>
            <person name="Bobe J."/>
            <person name="Postlethwait J.H."/>
            <person name="Berthelot C."/>
            <person name="Roest Crollius H."/>
            <person name="Guiguen Y."/>
        </authorList>
    </citation>
    <scope>NUCLEOTIDE SEQUENCE</scope>
    <source>
        <strain evidence="2">WJC10195</strain>
    </source>
</reference>
<keyword evidence="1" id="KW-1133">Transmembrane helix</keyword>
<feature type="transmembrane region" description="Helical" evidence="1">
    <location>
        <begin position="39"/>
        <end position="63"/>
    </location>
</feature>
<keyword evidence="1" id="KW-0472">Membrane</keyword>
<protein>
    <submittedName>
        <fullName evidence="2">Uncharacterized protein</fullName>
    </submittedName>
</protein>
<comment type="caution">
    <text evidence="2">The sequence shown here is derived from an EMBL/GenBank/DDBJ whole genome shotgun (WGS) entry which is preliminary data.</text>
</comment>
<sequence length="93" mass="10416">MRGRLPEVASFRTQRDEDGETAPVLAPLRVGSELSQCEHISYCCCGFVCLFVFLSFNIVFLVLGASRIVELALVHSKPLAPVMYIFNCVHRQI</sequence>
<name>A0A9Q1J4E3_SYNKA</name>
<evidence type="ECO:0000256" key="1">
    <source>
        <dbReference type="SAM" id="Phobius"/>
    </source>
</evidence>